<sequence>MNNNINIINKYFNLNKKKIKKIKKFYKFHKKNINKINLISKNSFKNFYINHIIYSLSIIKIIIFKNKTKILDYGTGGGFPGIPLSIIFPKVKFILIDSIKKKINKLKIFIKKNKIKNVKLINFRAEKIKIKVDFILIRFIKNINYILKNMKKNINKISKNKMKNGFFFYKGNKIKNKKYILYHLYKYIKLNFFKNKYIIYIKNNIL</sequence>
<dbReference type="PIRSF" id="PIRSF003078">
    <property type="entry name" value="GidB"/>
    <property type="match status" value="1"/>
</dbReference>
<accession>A0AAU7ZXZ5</accession>
<dbReference type="InterPro" id="IPR029063">
    <property type="entry name" value="SAM-dependent_MTases_sf"/>
</dbReference>
<name>A0AAU7ZXZ5_9FLAO</name>
<comment type="function">
    <text evidence="6">Specifically methylates the N7 position of a guanine in 16S rRNA.</text>
</comment>
<gene>
    <name evidence="6" type="primary">rsmG</name>
    <name evidence="7" type="ORF">ABUS76_00200</name>
</gene>
<keyword evidence="5 6" id="KW-0949">S-adenosyl-L-methionine</keyword>
<organism evidence="7">
    <name type="scientific">Candidatus Shikimatogenerans sp. Ttur</name>
    <dbReference type="NCBI Taxonomy" id="3158569"/>
    <lineage>
        <taxon>Bacteria</taxon>
        <taxon>Pseudomonadati</taxon>
        <taxon>Bacteroidota</taxon>
        <taxon>Flavobacteriia</taxon>
        <taxon>Flavobacteriales</taxon>
        <taxon>Candidatus Shikimatogenerans</taxon>
    </lineage>
</organism>
<dbReference type="EC" id="2.1.1.-" evidence="6"/>
<dbReference type="GO" id="GO:0070043">
    <property type="term" value="F:rRNA (guanine-N7-)-methyltransferase activity"/>
    <property type="evidence" value="ECO:0007669"/>
    <property type="project" value="UniProtKB-UniRule"/>
</dbReference>
<dbReference type="SUPFAM" id="SSF53335">
    <property type="entry name" value="S-adenosyl-L-methionine-dependent methyltransferases"/>
    <property type="match status" value="1"/>
</dbReference>
<dbReference type="Pfam" id="PF02527">
    <property type="entry name" value="GidB"/>
    <property type="match status" value="1"/>
</dbReference>
<dbReference type="PANTHER" id="PTHR31760">
    <property type="entry name" value="S-ADENOSYL-L-METHIONINE-DEPENDENT METHYLTRANSFERASES SUPERFAMILY PROTEIN"/>
    <property type="match status" value="1"/>
</dbReference>
<comment type="caution">
    <text evidence="6">Lacks conserved residue(s) required for the propagation of feature annotation.</text>
</comment>
<feature type="binding site" evidence="6">
    <location>
        <position position="138"/>
    </location>
    <ligand>
        <name>S-adenosyl-L-methionine</name>
        <dbReference type="ChEBI" id="CHEBI:59789"/>
    </ligand>
</feature>
<keyword evidence="3 6" id="KW-0489">Methyltransferase</keyword>
<keyword evidence="4 6" id="KW-0808">Transferase</keyword>
<evidence type="ECO:0000256" key="4">
    <source>
        <dbReference type="ARBA" id="ARBA00022679"/>
    </source>
</evidence>
<reference evidence="7" key="1">
    <citation type="submission" date="2024-06" db="EMBL/GenBank/DDBJ databases">
        <title>Diversity, functionality, and evolutionary history of bacterial symbionts in false click beetles (Coleoptera, Throscidae).</title>
        <authorList>
            <person name="Wierz J.C."/>
            <person name="Malm H."/>
            <person name="Kaltenpoth M."/>
            <person name="Engl T."/>
        </authorList>
    </citation>
    <scope>NUCLEOTIDE SEQUENCE</scope>
    <source>
        <strain evidence="7">Ttur</strain>
    </source>
</reference>
<dbReference type="GO" id="GO:0005829">
    <property type="term" value="C:cytosol"/>
    <property type="evidence" value="ECO:0007669"/>
    <property type="project" value="TreeGrafter"/>
</dbReference>
<evidence type="ECO:0000256" key="2">
    <source>
        <dbReference type="ARBA" id="ARBA00022552"/>
    </source>
</evidence>
<evidence type="ECO:0000256" key="5">
    <source>
        <dbReference type="ARBA" id="ARBA00022691"/>
    </source>
</evidence>
<dbReference type="AlphaFoldDB" id="A0AAU7ZXZ5"/>
<evidence type="ECO:0000256" key="1">
    <source>
        <dbReference type="ARBA" id="ARBA00022490"/>
    </source>
</evidence>
<comment type="subcellular location">
    <subcellularLocation>
        <location evidence="6">Cytoplasm</location>
    </subcellularLocation>
</comment>
<feature type="binding site" evidence="6">
    <location>
        <position position="79"/>
    </location>
    <ligand>
        <name>S-adenosyl-L-methionine</name>
        <dbReference type="ChEBI" id="CHEBI:59789"/>
    </ligand>
</feature>
<feature type="binding site" evidence="6">
    <location>
        <begin position="125"/>
        <end position="126"/>
    </location>
    <ligand>
        <name>S-adenosyl-L-methionine</name>
        <dbReference type="ChEBI" id="CHEBI:59789"/>
    </ligand>
</feature>
<keyword evidence="2 6" id="KW-0698">rRNA processing</keyword>
<dbReference type="HAMAP" id="MF_00074">
    <property type="entry name" value="16SrRNA_methyltr_G"/>
    <property type="match status" value="1"/>
</dbReference>
<keyword evidence="1 6" id="KW-0963">Cytoplasm</keyword>
<feature type="binding site" evidence="6">
    <location>
        <position position="74"/>
    </location>
    <ligand>
        <name>S-adenosyl-L-methionine</name>
        <dbReference type="ChEBI" id="CHEBI:59789"/>
    </ligand>
</feature>
<dbReference type="EMBL" id="CP158689">
    <property type="protein sequence ID" value="XCC45337.1"/>
    <property type="molecule type" value="Genomic_DNA"/>
</dbReference>
<comment type="similarity">
    <text evidence="6">Belongs to the methyltransferase superfamily. RNA methyltransferase RsmG family.</text>
</comment>
<dbReference type="Gene3D" id="3.40.50.150">
    <property type="entry name" value="Vaccinia Virus protein VP39"/>
    <property type="match status" value="1"/>
</dbReference>
<protein>
    <recommendedName>
        <fullName evidence="6">Ribosomal RNA small subunit methyltransferase G</fullName>
        <ecNumber evidence="6">2.1.1.-</ecNumber>
    </recommendedName>
    <alternativeName>
        <fullName evidence="6">16S rRNA 7-methylguanosine methyltransferase</fullName>
        <shortName evidence="6">16S rRNA m7G methyltransferase</shortName>
    </alternativeName>
</protein>
<evidence type="ECO:0000256" key="3">
    <source>
        <dbReference type="ARBA" id="ARBA00022603"/>
    </source>
</evidence>
<evidence type="ECO:0000256" key="6">
    <source>
        <dbReference type="HAMAP-Rule" id="MF_00074"/>
    </source>
</evidence>
<dbReference type="InterPro" id="IPR003682">
    <property type="entry name" value="rRNA_ssu_MeTfrase_G"/>
</dbReference>
<proteinExistence type="inferred from homology"/>
<dbReference type="PANTHER" id="PTHR31760:SF0">
    <property type="entry name" value="S-ADENOSYL-L-METHIONINE-DEPENDENT METHYLTRANSFERASES SUPERFAMILY PROTEIN"/>
    <property type="match status" value="1"/>
</dbReference>
<evidence type="ECO:0000313" key="7">
    <source>
        <dbReference type="EMBL" id="XCC45337.1"/>
    </source>
</evidence>